<comment type="similarity">
    <text evidence="1">Belongs to the Gfo/Idh/MocA family.</text>
</comment>
<accession>A0A7W6H2I5</accession>
<evidence type="ECO:0000313" key="5">
    <source>
        <dbReference type="EMBL" id="MBB3997081.1"/>
    </source>
</evidence>
<dbReference type="AlphaFoldDB" id="A0A7W6H2I5"/>
<dbReference type="SUPFAM" id="SSF55347">
    <property type="entry name" value="Glyceraldehyde-3-phosphate dehydrogenase-like, C-terminal domain"/>
    <property type="match status" value="1"/>
</dbReference>
<keyword evidence="6" id="KW-1185">Reference proteome</keyword>
<sequence length="351" mass="36061">MPSASLLRWAILGTGAIAARFAADMRHSRSGIVQAVASRTPERARAFAARLGPGVLAGTPDAILARADVDAVYVATPNAAHLAGALMALEAGKPVLVEKPFAAGASEARTLADAARSASLLAMEAMWMRFTPGIVRLKRLADEGALGRLARLDAALSFAHAIAPGSPLADPAGGGALLDLGVYPVSLALHLLGPAETVSAQVRRSADGAIVSAGLVTRHGDALGILACGFDAEGLNEASLAGTKGIARAHRSMLCPPMISVRRTGTAAPLSREADLISIPPRPRIAVLPALRALASEAKLRRHPTLFAGSGLHYQADHFAECLARGLTESPVMPLAQSIAVLDLIEAAARA</sequence>
<reference evidence="5 6" key="1">
    <citation type="submission" date="2020-08" db="EMBL/GenBank/DDBJ databases">
        <title>Genomic Encyclopedia of Type Strains, Phase IV (KMG-IV): sequencing the most valuable type-strain genomes for metagenomic binning, comparative biology and taxonomic classification.</title>
        <authorList>
            <person name="Goeker M."/>
        </authorList>
    </citation>
    <scope>NUCLEOTIDE SEQUENCE [LARGE SCALE GENOMIC DNA]</scope>
    <source>
        <strain evidence="5 6">DSM 102238</strain>
    </source>
</reference>
<feature type="domain" description="GFO/IDH/MocA-like oxidoreductase" evidence="4">
    <location>
        <begin position="135"/>
        <end position="247"/>
    </location>
</feature>
<name>A0A7W6H2I5_9HYPH</name>
<comment type="caution">
    <text evidence="5">The sequence shown here is derived from an EMBL/GenBank/DDBJ whole genome shotgun (WGS) entry which is preliminary data.</text>
</comment>
<dbReference type="Pfam" id="PF22725">
    <property type="entry name" value="GFO_IDH_MocA_C3"/>
    <property type="match status" value="1"/>
</dbReference>
<evidence type="ECO:0000256" key="1">
    <source>
        <dbReference type="ARBA" id="ARBA00010928"/>
    </source>
</evidence>
<proteinExistence type="inferred from homology"/>
<evidence type="ECO:0000313" key="6">
    <source>
        <dbReference type="Proteomes" id="UP000542776"/>
    </source>
</evidence>
<dbReference type="InterPro" id="IPR000683">
    <property type="entry name" value="Gfo/Idh/MocA-like_OxRdtase_N"/>
</dbReference>
<protein>
    <submittedName>
        <fullName evidence="5">Putative dehydrogenase</fullName>
    </submittedName>
</protein>
<dbReference type="InterPro" id="IPR050984">
    <property type="entry name" value="Gfo/Idh/MocA_domain"/>
</dbReference>
<dbReference type="Proteomes" id="UP000542776">
    <property type="component" value="Unassembled WGS sequence"/>
</dbReference>
<dbReference type="RefSeq" id="WP_183198258.1">
    <property type="nucleotide sequence ID" value="NZ_JACIEK010000001.1"/>
</dbReference>
<feature type="domain" description="Gfo/Idh/MocA-like oxidoreductase N-terminal" evidence="3">
    <location>
        <begin position="7"/>
        <end position="123"/>
    </location>
</feature>
<gene>
    <name evidence="5" type="ORF">GGR04_000902</name>
</gene>
<dbReference type="InterPro" id="IPR055170">
    <property type="entry name" value="GFO_IDH_MocA-like_dom"/>
</dbReference>
<dbReference type="SUPFAM" id="SSF51735">
    <property type="entry name" value="NAD(P)-binding Rossmann-fold domains"/>
    <property type="match status" value="1"/>
</dbReference>
<dbReference type="InterPro" id="IPR036291">
    <property type="entry name" value="NAD(P)-bd_dom_sf"/>
</dbReference>
<evidence type="ECO:0000259" key="4">
    <source>
        <dbReference type="Pfam" id="PF22725"/>
    </source>
</evidence>
<dbReference type="Pfam" id="PF01408">
    <property type="entry name" value="GFO_IDH_MocA"/>
    <property type="match status" value="1"/>
</dbReference>
<dbReference type="GO" id="GO:0016491">
    <property type="term" value="F:oxidoreductase activity"/>
    <property type="evidence" value="ECO:0007669"/>
    <property type="project" value="UniProtKB-KW"/>
</dbReference>
<dbReference type="GO" id="GO:0000166">
    <property type="term" value="F:nucleotide binding"/>
    <property type="evidence" value="ECO:0007669"/>
    <property type="project" value="InterPro"/>
</dbReference>
<keyword evidence="2" id="KW-0560">Oxidoreductase</keyword>
<dbReference type="Gene3D" id="3.40.50.720">
    <property type="entry name" value="NAD(P)-binding Rossmann-like Domain"/>
    <property type="match status" value="1"/>
</dbReference>
<dbReference type="PANTHER" id="PTHR22604">
    <property type="entry name" value="OXIDOREDUCTASES"/>
    <property type="match status" value="1"/>
</dbReference>
<dbReference type="EMBL" id="JACIEK010000001">
    <property type="protein sequence ID" value="MBB3997081.1"/>
    <property type="molecule type" value="Genomic_DNA"/>
</dbReference>
<dbReference type="Gene3D" id="3.30.360.10">
    <property type="entry name" value="Dihydrodipicolinate Reductase, domain 2"/>
    <property type="match status" value="1"/>
</dbReference>
<organism evidence="5 6">
    <name type="scientific">Aureimonas pseudogalii</name>
    <dbReference type="NCBI Taxonomy" id="1744844"/>
    <lineage>
        <taxon>Bacteria</taxon>
        <taxon>Pseudomonadati</taxon>
        <taxon>Pseudomonadota</taxon>
        <taxon>Alphaproteobacteria</taxon>
        <taxon>Hyphomicrobiales</taxon>
        <taxon>Aurantimonadaceae</taxon>
        <taxon>Aureimonas</taxon>
    </lineage>
</organism>
<evidence type="ECO:0000259" key="3">
    <source>
        <dbReference type="Pfam" id="PF01408"/>
    </source>
</evidence>
<dbReference type="PANTHER" id="PTHR22604:SF105">
    <property type="entry name" value="TRANS-1,2-DIHYDROBENZENE-1,2-DIOL DEHYDROGENASE"/>
    <property type="match status" value="1"/>
</dbReference>
<evidence type="ECO:0000256" key="2">
    <source>
        <dbReference type="ARBA" id="ARBA00023002"/>
    </source>
</evidence>